<evidence type="ECO:0000313" key="2">
    <source>
        <dbReference type="Proteomes" id="UP000265768"/>
    </source>
</evidence>
<dbReference type="Proteomes" id="UP000265768">
    <property type="component" value="Unassembled WGS sequence"/>
</dbReference>
<evidence type="ECO:0000313" key="1">
    <source>
        <dbReference type="EMBL" id="RJL35557.1"/>
    </source>
</evidence>
<dbReference type="EMBL" id="QZEY01000001">
    <property type="protein sequence ID" value="RJL35557.1"/>
    <property type="molecule type" value="Genomic_DNA"/>
</dbReference>
<proteinExistence type="predicted"/>
<dbReference type="AlphaFoldDB" id="A0A3A4AYW4"/>
<reference evidence="1 2" key="1">
    <citation type="submission" date="2018-09" db="EMBL/GenBank/DDBJ databases">
        <title>YIM 75507 draft genome.</title>
        <authorList>
            <person name="Tang S."/>
            <person name="Feng Y."/>
        </authorList>
    </citation>
    <scope>NUCLEOTIDE SEQUENCE [LARGE SCALE GENOMIC DNA]</scope>
    <source>
        <strain evidence="1 2">YIM 75507</strain>
    </source>
</reference>
<protein>
    <submittedName>
        <fullName evidence="1">Uncharacterized protein</fullName>
    </submittedName>
</protein>
<name>A0A3A4AYW4_9ACTN</name>
<dbReference type="OrthoDB" id="3214648at2"/>
<keyword evidence="2" id="KW-1185">Reference proteome</keyword>
<dbReference type="RefSeq" id="WP_119924530.1">
    <property type="nucleotide sequence ID" value="NZ_QZEY01000001.1"/>
</dbReference>
<comment type="caution">
    <text evidence="1">The sequence shown here is derived from an EMBL/GenBank/DDBJ whole genome shotgun (WGS) entry which is preliminary data.</text>
</comment>
<accession>A0A3A4AYW4</accession>
<organism evidence="1 2">
    <name type="scientific">Bailinhaonella thermotolerans</name>
    <dbReference type="NCBI Taxonomy" id="1070861"/>
    <lineage>
        <taxon>Bacteria</taxon>
        <taxon>Bacillati</taxon>
        <taxon>Actinomycetota</taxon>
        <taxon>Actinomycetes</taxon>
        <taxon>Streptosporangiales</taxon>
        <taxon>Streptosporangiaceae</taxon>
        <taxon>Bailinhaonella</taxon>
    </lineage>
</organism>
<sequence length="67" mass="7390">MAWTWRFEAADGGEVTPAVEPGSFTSQADAESWIGQVWRDLLDDGVDRVALFEDDGEVYVMSLHAEG</sequence>
<gene>
    <name evidence="1" type="ORF">D5H75_01810</name>
</gene>